<evidence type="ECO:0000259" key="3">
    <source>
        <dbReference type="PROSITE" id="PS50158"/>
    </source>
</evidence>
<dbReference type="EMBL" id="JAHRIO010015842">
    <property type="protein sequence ID" value="MEQ2163626.1"/>
    <property type="molecule type" value="Genomic_DNA"/>
</dbReference>
<keyword evidence="5" id="KW-1185">Reference proteome</keyword>
<evidence type="ECO:0000313" key="5">
    <source>
        <dbReference type="Proteomes" id="UP001476798"/>
    </source>
</evidence>
<organism evidence="4 5">
    <name type="scientific">Goodea atripinnis</name>
    <dbReference type="NCBI Taxonomy" id="208336"/>
    <lineage>
        <taxon>Eukaryota</taxon>
        <taxon>Metazoa</taxon>
        <taxon>Chordata</taxon>
        <taxon>Craniata</taxon>
        <taxon>Vertebrata</taxon>
        <taxon>Euteleostomi</taxon>
        <taxon>Actinopterygii</taxon>
        <taxon>Neopterygii</taxon>
        <taxon>Teleostei</taxon>
        <taxon>Neoteleostei</taxon>
        <taxon>Acanthomorphata</taxon>
        <taxon>Ovalentaria</taxon>
        <taxon>Atherinomorphae</taxon>
        <taxon>Cyprinodontiformes</taxon>
        <taxon>Goodeidae</taxon>
        <taxon>Goodea</taxon>
    </lineage>
</organism>
<evidence type="ECO:0000256" key="2">
    <source>
        <dbReference type="SAM" id="MobiDB-lite"/>
    </source>
</evidence>
<protein>
    <recommendedName>
        <fullName evidence="3">CCHC-type domain-containing protein</fullName>
    </recommendedName>
</protein>
<dbReference type="InterPro" id="IPR001878">
    <property type="entry name" value="Znf_CCHC"/>
</dbReference>
<sequence>MLCEFNKLRCPPPEQERIQIICKHSLEKYRVALYGSHVSSVTELLLRAHELHAVLGADSHQDLPKTHWKQQRAEPQCYKCSHPGYMSKTCPSCNQDRINKRVSAQSHNEPHPATAMDKPEAGIGNREFSSAADSVPRWPSGNFKGGRTFHRGHPPDVN</sequence>
<reference evidence="4 5" key="1">
    <citation type="submission" date="2021-06" db="EMBL/GenBank/DDBJ databases">
        <authorList>
            <person name="Palmer J.M."/>
        </authorList>
    </citation>
    <scope>NUCLEOTIDE SEQUENCE [LARGE SCALE GENOMIC DNA]</scope>
    <source>
        <strain evidence="4 5">GA_2019</strain>
        <tissue evidence="4">Muscle</tissue>
    </source>
</reference>
<keyword evidence="1" id="KW-0479">Metal-binding</keyword>
<gene>
    <name evidence="4" type="ORF">GOODEAATRI_032185</name>
</gene>
<dbReference type="Proteomes" id="UP001476798">
    <property type="component" value="Unassembled WGS sequence"/>
</dbReference>
<keyword evidence="1" id="KW-0863">Zinc-finger</keyword>
<feature type="domain" description="CCHC-type" evidence="3">
    <location>
        <begin position="77"/>
        <end position="92"/>
    </location>
</feature>
<evidence type="ECO:0000313" key="4">
    <source>
        <dbReference type="EMBL" id="MEQ2163626.1"/>
    </source>
</evidence>
<keyword evidence="1" id="KW-0862">Zinc</keyword>
<evidence type="ECO:0000256" key="1">
    <source>
        <dbReference type="PROSITE-ProRule" id="PRU00047"/>
    </source>
</evidence>
<dbReference type="PROSITE" id="PS50158">
    <property type="entry name" value="ZF_CCHC"/>
    <property type="match status" value="1"/>
</dbReference>
<proteinExistence type="predicted"/>
<feature type="region of interest" description="Disordered" evidence="2">
    <location>
        <begin position="102"/>
        <end position="158"/>
    </location>
</feature>
<name>A0ABV0MWX7_9TELE</name>
<accession>A0ABV0MWX7</accession>
<comment type="caution">
    <text evidence="4">The sequence shown here is derived from an EMBL/GenBank/DDBJ whole genome shotgun (WGS) entry which is preliminary data.</text>
</comment>